<accession>A0A8E0QY95</accession>
<reference evidence="1" key="1">
    <citation type="journal article" date="2015" name="Genome Announc.">
        <title>Draft Genome Sequence of the Pathogenic Filamentous Fungus Aspergillus udagawae Strain IFM 46973T.</title>
        <authorList>
            <person name="Kusuya Y."/>
            <person name="Takahashi-Nakaguchi A."/>
            <person name="Takahashi H."/>
            <person name="Yaguchi T."/>
        </authorList>
    </citation>
    <scope>NUCLEOTIDE SEQUENCE</scope>
    <source>
        <strain evidence="1">IFM 46973</strain>
    </source>
</reference>
<dbReference type="Gene3D" id="3.40.50.720">
    <property type="entry name" value="NAD(P)-binding Rossmann-like Domain"/>
    <property type="match status" value="1"/>
</dbReference>
<dbReference type="GeneID" id="66994883"/>
<comment type="caution">
    <text evidence="1">The sequence shown here is derived from an EMBL/GenBank/DDBJ whole genome shotgun (WGS) entry which is preliminary data.</text>
</comment>
<organism evidence="1 2">
    <name type="scientific">Aspergillus udagawae</name>
    <dbReference type="NCBI Taxonomy" id="91492"/>
    <lineage>
        <taxon>Eukaryota</taxon>
        <taxon>Fungi</taxon>
        <taxon>Dikarya</taxon>
        <taxon>Ascomycota</taxon>
        <taxon>Pezizomycotina</taxon>
        <taxon>Eurotiomycetes</taxon>
        <taxon>Eurotiomycetidae</taxon>
        <taxon>Eurotiales</taxon>
        <taxon>Aspergillaceae</taxon>
        <taxon>Aspergillus</taxon>
        <taxon>Aspergillus subgen. Fumigati</taxon>
    </lineage>
</organism>
<evidence type="ECO:0000313" key="2">
    <source>
        <dbReference type="Proteomes" id="UP000036893"/>
    </source>
</evidence>
<gene>
    <name evidence="1" type="ORF">Aud_007406</name>
</gene>
<dbReference type="AlphaFoldDB" id="A0A8E0QY95"/>
<dbReference type="EMBL" id="BBXM02000005">
    <property type="protein sequence ID" value="GIC90968.1"/>
    <property type="molecule type" value="Genomic_DNA"/>
</dbReference>
<proteinExistence type="predicted"/>
<dbReference type="RefSeq" id="XP_043148234.1">
    <property type="nucleotide sequence ID" value="XM_043292299.1"/>
</dbReference>
<name>A0A8E0QY95_9EURO</name>
<sequence length="128" mass="15016">MLHIASKFENLGRAYHLLSPDPAKSVSIEGTYQLLIRAGFPMEKISYHDWVSKIQEHSESPLQPMLPMLQEPVFKDFTRMQTSTETPVYNTQNAVQALADRPEIKYIPLSELLRRYVDFWVERHYYSL</sequence>
<reference evidence="1" key="2">
    <citation type="submission" date="2021-01" db="EMBL/GenBank/DDBJ databases">
        <title>Pan-genome distribution and transcriptional activeness of fungal secondary metabolism genes in Aspergillus section Fumigati.</title>
        <authorList>
            <person name="Takahashi H."/>
            <person name="Umemura M."/>
            <person name="Ninomiya A."/>
            <person name="Kusuya Y."/>
            <person name="Urayama S."/>
            <person name="Shimizu M."/>
            <person name="Watanabe A."/>
            <person name="Kamei K."/>
            <person name="Yaguchi T."/>
            <person name="Hagiwara D."/>
        </authorList>
    </citation>
    <scope>NUCLEOTIDE SEQUENCE</scope>
    <source>
        <strain evidence="1">IFM 46973</strain>
    </source>
</reference>
<protein>
    <submittedName>
        <fullName evidence="1">Uncharacterized protein</fullName>
    </submittedName>
</protein>
<dbReference type="Proteomes" id="UP000036893">
    <property type="component" value="Unassembled WGS sequence"/>
</dbReference>
<evidence type="ECO:0000313" key="1">
    <source>
        <dbReference type="EMBL" id="GIC90968.1"/>
    </source>
</evidence>